<accession>A0A7W3YLE9</accession>
<dbReference type="PIRSF" id="PIRSF001223">
    <property type="entry name" value="Urease_gamma"/>
    <property type="match status" value="1"/>
</dbReference>
<dbReference type="UniPathway" id="UPA00258">
    <property type="reaction ID" value="UER00370"/>
</dbReference>
<evidence type="ECO:0000313" key="9">
    <source>
        <dbReference type="Proteomes" id="UP001199710"/>
    </source>
</evidence>
<proteinExistence type="inferred from homology"/>
<dbReference type="Proteomes" id="UP000534578">
    <property type="component" value="Unassembled WGS sequence"/>
</dbReference>
<comment type="caution">
    <text evidence="6">The sequence shown here is derived from an EMBL/GenBank/DDBJ whole genome shotgun (WGS) entry which is preliminary data.</text>
</comment>
<keyword evidence="2 4" id="KW-0378">Hydrolase</keyword>
<evidence type="ECO:0000313" key="7">
    <source>
        <dbReference type="EMBL" id="MCD7130324.1"/>
    </source>
</evidence>
<evidence type="ECO:0000256" key="4">
    <source>
        <dbReference type="HAMAP-Rule" id="MF_00739"/>
    </source>
</evidence>
<dbReference type="CDD" id="cd00390">
    <property type="entry name" value="Urease_gamma"/>
    <property type="match status" value="1"/>
</dbReference>
<reference evidence="6 8" key="1">
    <citation type="submission" date="2020-07" db="EMBL/GenBank/DDBJ databases">
        <title>Description of Limosilactobacillus balticus sp. nov., Limosilactobacillus agrestis sp. nov., Limosilactobacillus albertensis sp. nov., Limosilactobacillus rudii sp. nov., Limosilactobacillus fastidiosus sp. nov., five novel Limosilactobacillus species isolated from the vertebrate gastrointestinal tract, and proposal of 6 subspecies of Limosilactobacillus reuteri adapted to the gastrointestinal tract of specific vertebrate hosts.</title>
        <authorList>
            <person name="Li F."/>
            <person name="Cheng C."/>
            <person name="Zheng J."/>
            <person name="Quevedo R.M."/>
            <person name="Li J."/>
            <person name="Roos S."/>
            <person name="Gaenzle M.G."/>
            <person name="Walter J."/>
        </authorList>
    </citation>
    <scope>NUCLEOTIDE SEQUENCE [LARGE SCALE GENOMIC DNA]</scope>
    <source>
        <strain evidence="6 8">BG-MG3-A</strain>
    </source>
</reference>
<dbReference type="SUPFAM" id="SSF54111">
    <property type="entry name" value="Urease, gamma-subunit"/>
    <property type="match status" value="1"/>
</dbReference>
<dbReference type="GO" id="GO:0005737">
    <property type="term" value="C:cytoplasm"/>
    <property type="evidence" value="ECO:0007669"/>
    <property type="project" value="UniProtKB-SubCell"/>
</dbReference>
<dbReference type="NCBIfam" id="NF009712">
    <property type="entry name" value="PRK13241.1"/>
    <property type="match status" value="1"/>
</dbReference>
<evidence type="ECO:0000313" key="8">
    <source>
        <dbReference type="Proteomes" id="UP000534578"/>
    </source>
</evidence>
<comment type="subcellular location">
    <subcellularLocation>
        <location evidence="4 5">Cytoplasm</location>
    </subcellularLocation>
</comment>
<comment type="subunit">
    <text evidence="4">Heterotrimer of UreA (gamma), UreB (beta) and UreC (alpha) subunits. Three heterotrimers associate to form the active enzyme.</text>
</comment>
<evidence type="ECO:0000256" key="2">
    <source>
        <dbReference type="ARBA" id="ARBA00022801"/>
    </source>
</evidence>
<reference evidence="7 9" key="2">
    <citation type="submission" date="2021-12" db="EMBL/GenBank/DDBJ databases">
        <title>A phylogenomic analysis of Limosilactobacillus reuteri reveals ancient and stable evolutionary relationships with rodents and birds and zoonotic transmission to humans.</title>
        <authorList>
            <person name="Li F."/>
            <person name="Li X."/>
            <person name="Cheng C."/>
            <person name="Tollenaar S."/>
            <person name="Zhang J.S."/>
            <person name="Simpson D."/>
            <person name="Tasseva G."/>
            <person name="Perez-Munoz M.E."/>
            <person name="Frese S."/>
            <person name="Gaenzle M.G."/>
            <person name="Walter J."/>
            <person name="Zheng J."/>
        </authorList>
    </citation>
    <scope>NUCLEOTIDE SEQUENCE [LARGE SCALE GENOMIC DNA]</scope>
    <source>
        <strain evidence="7 9">BG-MG3-B</strain>
    </source>
</reference>
<evidence type="ECO:0000256" key="1">
    <source>
        <dbReference type="ARBA" id="ARBA00022490"/>
    </source>
</evidence>
<keyword evidence="1 4" id="KW-0963">Cytoplasm</keyword>
<dbReference type="EMBL" id="JAJPDE010000055">
    <property type="protein sequence ID" value="MCD7130324.1"/>
    <property type="molecule type" value="Genomic_DNA"/>
</dbReference>
<dbReference type="PANTHER" id="PTHR33569:SF1">
    <property type="entry name" value="UREASE"/>
    <property type="match status" value="1"/>
</dbReference>
<organism evidence="6 8">
    <name type="scientific">Limosilactobacillus agrestis</name>
    <dbReference type="NCBI Taxonomy" id="2759748"/>
    <lineage>
        <taxon>Bacteria</taxon>
        <taxon>Bacillati</taxon>
        <taxon>Bacillota</taxon>
        <taxon>Bacilli</taxon>
        <taxon>Lactobacillales</taxon>
        <taxon>Lactobacillaceae</taxon>
        <taxon>Limosilactobacillus</taxon>
    </lineage>
</organism>
<dbReference type="InterPro" id="IPR012010">
    <property type="entry name" value="Urease_gamma"/>
</dbReference>
<name>A0A7W3YLE9_9LACO</name>
<dbReference type="InterPro" id="IPR036463">
    <property type="entry name" value="Urease_gamma_sf"/>
</dbReference>
<dbReference type="Proteomes" id="UP001199710">
    <property type="component" value="Unassembled WGS sequence"/>
</dbReference>
<dbReference type="AlphaFoldDB" id="A0A7W3YLE9"/>
<dbReference type="Gene3D" id="3.30.280.10">
    <property type="entry name" value="Urease, gamma-like subunit"/>
    <property type="match status" value="1"/>
</dbReference>
<dbReference type="PANTHER" id="PTHR33569">
    <property type="entry name" value="UREASE"/>
    <property type="match status" value="1"/>
</dbReference>
<dbReference type="InterPro" id="IPR050069">
    <property type="entry name" value="Urease_subunit"/>
</dbReference>
<dbReference type="EMBL" id="JACIVE010000045">
    <property type="protein sequence ID" value="MBB1095386.1"/>
    <property type="molecule type" value="Genomic_DNA"/>
</dbReference>
<gene>
    <name evidence="4" type="primary">ureA</name>
    <name evidence="6" type="ORF">H5R92_04190</name>
    <name evidence="7" type="ORF">LTY36_03845</name>
</gene>
<dbReference type="GO" id="GO:0016151">
    <property type="term" value="F:nickel cation binding"/>
    <property type="evidence" value="ECO:0007669"/>
    <property type="project" value="InterPro"/>
</dbReference>
<evidence type="ECO:0000313" key="6">
    <source>
        <dbReference type="EMBL" id="MBB1095386.1"/>
    </source>
</evidence>
<dbReference type="GO" id="GO:0009039">
    <property type="term" value="F:urease activity"/>
    <property type="evidence" value="ECO:0007669"/>
    <property type="project" value="UniProtKB-UniRule"/>
</dbReference>
<evidence type="ECO:0000256" key="5">
    <source>
        <dbReference type="RuleBase" id="RU003850"/>
    </source>
</evidence>
<sequence length="100" mass="11218">MRLTEREREKMIISLAGMIAEKRKDRGDKLNEPEAVALISSRLMEGARDGKTVEDLMNEGATWLTKDDVMDGVPEMIPMIQVEATFPDGTKLITVTDPIR</sequence>
<comment type="similarity">
    <text evidence="4 5">Belongs to the urease gamma subunit family.</text>
</comment>
<evidence type="ECO:0000256" key="3">
    <source>
        <dbReference type="ARBA" id="ARBA00047778"/>
    </source>
</evidence>
<dbReference type="RefSeq" id="WP_182578307.1">
    <property type="nucleotide sequence ID" value="NZ_JACIVE010000045.1"/>
</dbReference>
<protein>
    <recommendedName>
        <fullName evidence="4 5">Urease subunit gamma</fullName>
        <ecNumber evidence="4 5">3.5.1.5</ecNumber>
    </recommendedName>
    <alternativeName>
        <fullName evidence="4">Urea amidohydrolase subunit gamma</fullName>
    </alternativeName>
</protein>
<comment type="catalytic activity">
    <reaction evidence="3 4 5">
        <text>urea + 2 H2O + H(+) = hydrogencarbonate + 2 NH4(+)</text>
        <dbReference type="Rhea" id="RHEA:20557"/>
        <dbReference type="ChEBI" id="CHEBI:15377"/>
        <dbReference type="ChEBI" id="CHEBI:15378"/>
        <dbReference type="ChEBI" id="CHEBI:16199"/>
        <dbReference type="ChEBI" id="CHEBI:17544"/>
        <dbReference type="ChEBI" id="CHEBI:28938"/>
        <dbReference type="EC" id="3.5.1.5"/>
    </reaction>
</comment>
<dbReference type="NCBIfam" id="TIGR00193">
    <property type="entry name" value="urease_gam"/>
    <property type="match status" value="1"/>
</dbReference>
<dbReference type="Pfam" id="PF00547">
    <property type="entry name" value="Urease_gamma"/>
    <property type="match status" value="1"/>
</dbReference>
<keyword evidence="9" id="KW-1185">Reference proteome</keyword>
<comment type="pathway">
    <text evidence="4">Nitrogen metabolism; urea degradation; CO(2) and NH(3) from urea (urease route): step 1/1.</text>
</comment>
<dbReference type="InterPro" id="IPR002026">
    <property type="entry name" value="Urease_gamma/gamma-beta_su"/>
</dbReference>
<dbReference type="GO" id="GO:0043419">
    <property type="term" value="P:urea catabolic process"/>
    <property type="evidence" value="ECO:0007669"/>
    <property type="project" value="UniProtKB-UniRule"/>
</dbReference>
<dbReference type="EC" id="3.5.1.5" evidence="4 5"/>
<dbReference type="HAMAP" id="MF_00739">
    <property type="entry name" value="Urease_gamma"/>
    <property type="match status" value="1"/>
</dbReference>